<proteinExistence type="predicted"/>
<reference evidence="2 3" key="1">
    <citation type="submission" date="2021-10" db="EMBL/GenBank/DDBJ databases">
        <title>Anaerobic single-cell dispensing facilitates the cultivation of human gut bacteria.</title>
        <authorList>
            <person name="Afrizal A."/>
        </authorList>
    </citation>
    <scope>NUCLEOTIDE SEQUENCE [LARGE SCALE GENOMIC DNA]</scope>
    <source>
        <strain evidence="2 3">CLA-AA-H200</strain>
    </source>
</reference>
<dbReference type="EMBL" id="JAJEQX010000003">
    <property type="protein sequence ID" value="MCC2253410.1"/>
    <property type="molecule type" value="Genomic_DNA"/>
</dbReference>
<feature type="transmembrane region" description="Helical" evidence="1">
    <location>
        <begin position="177"/>
        <end position="196"/>
    </location>
</feature>
<feature type="transmembrane region" description="Helical" evidence="1">
    <location>
        <begin position="104"/>
        <end position="125"/>
    </location>
</feature>
<sequence>MRDRNVMRERCSEIGMACRALFWVSIVYIALLFVCEVWMAVFCPETDFSLTLSQTPSGMAGTGAFTGPLEAVFFGYEPMKVHFSSGILSVAAKEIPKTVFLMGFAQRIVLVAVAIGIFWCLRVIFRNIDYAESPFCEKNVRMIFRIGVLVIVYAHVKCLLFPVLYLVMGVGGGSVTVVNPAAVGLGALIMSLSYIFQYGTVLQRESDETL</sequence>
<dbReference type="Pfam" id="PF11188">
    <property type="entry name" value="DUF2975"/>
    <property type="match status" value="1"/>
</dbReference>
<evidence type="ECO:0000313" key="2">
    <source>
        <dbReference type="EMBL" id="MCC2253410.1"/>
    </source>
</evidence>
<accession>A0ABS8FTS0</accession>
<keyword evidence="3" id="KW-1185">Reference proteome</keyword>
<evidence type="ECO:0000256" key="1">
    <source>
        <dbReference type="SAM" id="Phobius"/>
    </source>
</evidence>
<dbReference type="Proteomes" id="UP001198151">
    <property type="component" value="Unassembled WGS sequence"/>
</dbReference>
<feature type="transmembrane region" description="Helical" evidence="1">
    <location>
        <begin position="146"/>
        <end position="165"/>
    </location>
</feature>
<keyword evidence="1" id="KW-1133">Transmembrane helix</keyword>
<comment type="caution">
    <text evidence="2">The sequence shown here is derived from an EMBL/GenBank/DDBJ whole genome shotgun (WGS) entry which is preliminary data.</text>
</comment>
<gene>
    <name evidence="2" type="ORF">LKD70_02960</name>
</gene>
<keyword evidence="1" id="KW-0812">Transmembrane</keyword>
<dbReference type="RefSeq" id="WP_227706558.1">
    <property type="nucleotide sequence ID" value="NZ_JAJEQX010000003.1"/>
</dbReference>
<organism evidence="2 3">
    <name type="scientific">Ruminococcus turbiniformis</name>
    <dbReference type="NCBI Taxonomy" id="2881258"/>
    <lineage>
        <taxon>Bacteria</taxon>
        <taxon>Bacillati</taxon>
        <taxon>Bacillota</taxon>
        <taxon>Clostridia</taxon>
        <taxon>Eubacteriales</taxon>
        <taxon>Oscillospiraceae</taxon>
        <taxon>Ruminococcus</taxon>
    </lineage>
</organism>
<protein>
    <submittedName>
        <fullName evidence="2">DUF2975 domain-containing protein</fullName>
    </submittedName>
</protein>
<evidence type="ECO:0000313" key="3">
    <source>
        <dbReference type="Proteomes" id="UP001198151"/>
    </source>
</evidence>
<feature type="transmembrane region" description="Helical" evidence="1">
    <location>
        <begin position="20"/>
        <end position="41"/>
    </location>
</feature>
<dbReference type="InterPro" id="IPR021354">
    <property type="entry name" value="DUF2975"/>
</dbReference>
<name>A0ABS8FTS0_9FIRM</name>
<keyword evidence="1" id="KW-0472">Membrane</keyword>